<protein>
    <submittedName>
        <fullName evidence="11">MFS transporter</fullName>
    </submittedName>
</protein>
<dbReference type="RefSeq" id="WP_369341424.1">
    <property type="nucleotide sequence ID" value="NZ_CP129675.1"/>
</dbReference>
<feature type="transmembrane region" description="Helical" evidence="7">
    <location>
        <begin position="140"/>
        <end position="166"/>
    </location>
</feature>
<feature type="transmembrane region" description="Helical" evidence="7">
    <location>
        <begin position="246"/>
        <end position="270"/>
    </location>
</feature>
<keyword evidence="3" id="KW-1003">Cell membrane</keyword>
<evidence type="ECO:0000313" key="11">
    <source>
        <dbReference type="EMBL" id="XDS50460.1"/>
    </source>
</evidence>
<feature type="transmembrane region" description="Helical" evidence="7">
    <location>
        <begin position="345"/>
        <end position="369"/>
    </location>
</feature>
<dbReference type="EMBL" id="CP129675">
    <property type="protein sequence ID" value="XDS45982.1"/>
    <property type="molecule type" value="Genomic_DNA"/>
</dbReference>
<keyword evidence="2" id="KW-0813">Transport</keyword>
<dbReference type="GO" id="GO:0022857">
    <property type="term" value="F:transmembrane transporter activity"/>
    <property type="evidence" value="ECO:0007669"/>
    <property type="project" value="InterPro"/>
</dbReference>
<keyword evidence="4 7" id="KW-0812">Transmembrane</keyword>
<evidence type="ECO:0000313" key="10">
    <source>
        <dbReference type="EMBL" id="XDS49236.1"/>
    </source>
</evidence>
<evidence type="ECO:0000256" key="7">
    <source>
        <dbReference type="SAM" id="Phobius"/>
    </source>
</evidence>
<evidence type="ECO:0000313" key="9">
    <source>
        <dbReference type="EMBL" id="XDS45982.1"/>
    </source>
</evidence>
<evidence type="ECO:0000256" key="6">
    <source>
        <dbReference type="ARBA" id="ARBA00023136"/>
    </source>
</evidence>
<dbReference type="InterPro" id="IPR050171">
    <property type="entry name" value="MFS_Transporters"/>
</dbReference>
<accession>A0AB39UPA7</accession>
<keyword evidence="6 7" id="KW-0472">Membrane</keyword>
<dbReference type="InterPro" id="IPR036259">
    <property type="entry name" value="MFS_trans_sf"/>
</dbReference>
<evidence type="ECO:0000256" key="4">
    <source>
        <dbReference type="ARBA" id="ARBA00022692"/>
    </source>
</evidence>
<evidence type="ECO:0000256" key="2">
    <source>
        <dbReference type="ARBA" id="ARBA00022448"/>
    </source>
</evidence>
<evidence type="ECO:0000259" key="8">
    <source>
        <dbReference type="PROSITE" id="PS50850"/>
    </source>
</evidence>
<evidence type="ECO:0000256" key="5">
    <source>
        <dbReference type="ARBA" id="ARBA00022989"/>
    </source>
</evidence>
<evidence type="ECO:0000256" key="3">
    <source>
        <dbReference type="ARBA" id="ARBA00022475"/>
    </source>
</evidence>
<dbReference type="EMBL" id="CP129683">
    <property type="protein sequence ID" value="XDS50460.1"/>
    <property type="molecule type" value="Genomic_DNA"/>
</dbReference>
<gene>
    <name evidence="11" type="ORF">QN062_08765</name>
    <name evidence="10" type="ORF">QN216_02955</name>
    <name evidence="9" type="ORF">QN217_07490</name>
</gene>
<proteinExistence type="predicted"/>
<feature type="transmembrane region" description="Helical" evidence="7">
    <location>
        <begin position="375"/>
        <end position="395"/>
    </location>
</feature>
<dbReference type="AlphaFoldDB" id="A0AB39UPA7"/>
<keyword evidence="5 7" id="KW-1133">Transmembrane helix</keyword>
<evidence type="ECO:0000256" key="1">
    <source>
        <dbReference type="ARBA" id="ARBA00004651"/>
    </source>
</evidence>
<comment type="subcellular location">
    <subcellularLocation>
        <location evidence="1">Cell membrane</location>
        <topology evidence="1">Multi-pass membrane protein</topology>
    </subcellularLocation>
</comment>
<dbReference type="InterPro" id="IPR011701">
    <property type="entry name" value="MFS"/>
</dbReference>
<dbReference type="PROSITE" id="PS50850">
    <property type="entry name" value="MFS"/>
    <property type="match status" value="1"/>
</dbReference>
<dbReference type="Pfam" id="PF07690">
    <property type="entry name" value="MFS_1"/>
    <property type="match status" value="1"/>
</dbReference>
<dbReference type="Gene3D" id="1.20.1250.20">
    <property type="entry name" value="MFS general substrate transporter like domains"/>
    <property type="match status" value="1"/>
</dbReference>
<name>A0AB39UPA7_9BIFI</name>
<dbReference type="SUPFAM" id="SSF103473">
    <property type="entry name" value="MFS general substrate transporter"/>
    <property type="match status" value="1"/>
</dbReference>
<dbReference type="EMBL" id="CP129682">
    <property type="protein sequence ID" value="XDS49236.1"/>
    <property type="molecule type" value="Genomic_DNA"/>
</dbReference>
<dbReference type="PANTHER" id="PTHR23517">
    <property type="entry name" value="RESISTANCE PROTEIN MDTM, PUTATIVE-RELATED-RELATED"/>
    <property type="match status" value="1"/>
</dbReference>
<feature type="transmembrane region" description="Helical" evidence="7">
    <location>
        <begin position="172"/>
        <end position="194"/>
    </location>
</feature>
<organism evidence="11">
    <name type="scientific">Bifidobacterium fermentum</name>
    <dbReference type="NCBI Taxonomy" id="3059035"/>
    <lineage>
        <taxon>Bacteria</taxon>
        <taxon>Bacillati</taxon>
        <taxon>Actinomycetota</taxon>
        <taxon>Actinomycetes</taxon>
        <taxon>Bifidobacteriales</taxon>
        <taxon>Bifidobacteriaceae</taxon>
        <taxon>Bifidobacterium</taxon>
    </lineage>
</organism>
<dbReference type="GO" id="GO:0005886">
    <property type="term" value="C:plasma membrane"/>
    <property type="evidence" value="ECO:0007669"/>
    <property type="project" value="UniProtKB-SubCell"/>
</dbReference>
<sequence>MSDRKDASHNAGRGAMVKAAVMALSLPLSSVSIVGAIVGNLKEDFPDASTLQLQSFITIPVIGGIIATLVGGYLAARVGKKNLCLVGALLCFLGGIAPMFIDDLSWKTAVRVICGFGVGLLQPLSASLIVDLFKGKTADFLMGLQSSMVGVGAFILSTSIAFIMTIDWHGVYYVYVLALLVFAMVLAFVPNEVNEIGRIHKGEQGSRTRRKKMPMSAYFGMVLQIVFAAGYGIIAANQALAAKETGVISAVQVATIISVASVSSLIGGLVFGIMRGLLHSTIGYVALFLQMAGALLTANTSSYAMWAIGACLYGIGFCWFMPYVNFLVNEHTDATISAQATSYAFFGNSIGSFITPYVLAAVAAVTGISSPWKSYNIMAVIMGVCMVMIFVFSLLDRKTERSATPAAIEEGISEPVGA</sequence>
<feature type="transmembrane region" description="Helical" evidence="7">
    <location>
        <begin position="21"/>
        <end position="41"/>
    </location>
</feature>
<feature type="domain" description="Major facilitator superfamily (MFS) profile" evidence="8">
    <location>
        <begin position="16"/>
        <end position="400"/>
    </location>
</feature>
<feature type="transmembrane region" description="Helical" evidence="7">
    <location>
        <begin position="83"/>
        <end position="101"/>
    </location>
</feature>
<feature type="transmembrane region" description="Helical" evidence="7">
    <location>
        <begin position="277"/>
        <end position="297"/>
    </location>
</feature>
<dbReference type="InterPro" id="IPR020846">
    <property type="entry name" value="MFS_dom"/>
</dbReference>
<feature type="transmembrane region" description="Helical" evidence="7">
    <location>
        <begin position="113"/>
        <end position="133"/>
    </location>
</feature>
<dbReference type="PANTHER" id="PTHR23517:SF3">
    <property type="entry name" value="INTEGRAL MEMBRANE TRANSPORT PROTEIN"/>
    <property type="match status" value="1"/>
</dbReference>
<reference evidence="11" key="1">
    <citation type="submission" date="2023-07" db="EMBL/GenBank/DDBJ databases">
        <title>Bifidobacterium aquikefiriaerophilum sp. nov. and Bifidobacterium eccum sp. nov., isolated from water kefir.</title>
        <authorList>
            <person name="Breselge S."/>
            <person name="Bellassi P."/>
            <person name="Barcenilla C."/>
            <person name="Alvarez-Ordonez A."/>
            <person name="Morelli L."/>
            <person name="Cotter P.D."/>
        </authorList>
    </citation>
    <scope>NUCLEOTIDE SEQUENCE</scope>
    <source>
        <strain evidence="11">WK012_4_13</strain>
        <strain evidence="10">WK013_4_14</strain>
        <strain evidence="9">WK048_4_13</strain>
    </source>
</reference>
<dbReference type="KEGG" id="bfk:QN062_08765"/>
<feature type="transmembrane region" description="Helical" evidence="7">
    <location>
        <begin position="215"/>
        <end position="234"/>
    </location>
</feature>
<feature type="transmembrane region" description="Helical" evidence="7">
    <location>
        <begin position="303"/>
        <end position="324"/>
    </location>
</feature>
<feature type="transmembrane region" description="Helical" evidence="7">
    <location>
        <begin position="53"/>
        <end position="76"/>
    </location>
</feature>